<protein>
    <submittedName>
        <fullName evidence="2">Uncharacterized protein</fullName>
    </submittedName>
</protein>
<dbReference type="Proteomes" id="UP000639772">
    <property type="component" value="Chromosome 13"/>
</dbReference>
<dbReference type="InterPro" id="IPR032675">
    <property type="entry name" value="LRR_dom_sf"/>
</dbReference>
<dbReference type="Gene3D" id="3.80.10.10">
    <property type="entry name" value="Ribonuclease Inhibitor"/>
    <property type="match status" value="1"/>
</dbReference>
<proteinExistence type="predicted"/>
<evidence type="ECO:0000313" key="1">
    <source>
        <dbReference type="EMBL" id="KAG0455671.1"/>
    </source>
</evidence>
<evidence type="ECO:0000313" key="3">
    <source>
        <dbReference type="Proteomes" id="UP000636800"/>
    </source>
</evidence>
<dbReference type="SUPFAM" id="SSF52058">
    <property type="entry name" value="L domain-like"/>
    <property type="match status" value="1"/>
</dbReference>
<dbReference type="AlphaFoldDB" id="A0A835UEW9"/>
<dbReference type="OrthoDB" id="1736866at2759"/>
<dbReference type="EMBL" id="JADCNM010000013">
    <property type="protein sequence ID" value="KAG0456881.1"/>
    <property type="molecule type" value="Genomic_DNA"/>
</dbReference>
<comment type="caution">
    <text evidence="2">The sequence shown here is derived from an EMBL/GenBank/DDBJ whole genome shotgun (WGS) entry which is preliminary data.</text>
</comment>
<accession>A0A835UEW9</accession>
<dbReference type="Proteomes" id="UP000636800">
    <property type="component" value="Chromosome 13"/>
</dbReference>
<name>A0A835UEW9_VANPL</name>
<evidence type="ECO:0000313" key="2">
    <source>
        <dbReference type="EMBL" id="KAG0456881.1"/>
    </source>
</evidence>
<reference evidence="3 4" key="1">
    <citation type="journal article" date="2020" name="Nat. Food">
        <title>A phased Vanilla planifolia genome enables genetic improvement of flavour and production.</title>
        <authorList>
            <person name="Hasing T."/>
            <person name="Tang H."/>
            <person name="Brym M."/>
            <person name="Khazi F."/>
            <person name="Huang T."/>
            <person name="Chambers A.H."/>
        </authorList>
    </citation>
    <scope>NUCLEOTIDE SEQUENCE [LARGE SCALE GENOMIC DNA]</scope>
    <source>
        <tissue evidence="2">Leaf</tissue>
    </source>
</reference>
<gene>
    <name evidence="2" type="ORF">HPP92_024669</name>
    <name evidence="1" type="ORF">HPP92_024963</name>
</gene>
<dbReference type="EMBL" id="JADCNL010000013">
    <property type="protein sequence ID" value="KAG0455671.1"/>
    <property type="molecule type" value="Genomic_DNA"/>
</dbReference>
<sequence length="92" mass="10108">MDLSNNAFTGEIPPSFAELKNLTLVNLFRNKLIAHSTAAWISGRLKLVDLSTKLLAATSRWICAGEQPQTWIALGNFLFGSIQESSWSSPIT</sequence>
<evidence type="ECO:0000313" key="4">
    <source>
        <dbReference type="Proteomes" id="UP000639772"/>
    </source>
</evidence>
<organism evidence="2 4">
    <name type="scientific">Vanilla planifolia</name>
    <name type="common">Vanilla</name>
    <dbReference type="NCBI Taxonomy" id="51239"/>
    <lineage>
        <taxon>Eukaryota</taxon>
        <taxon>Viridiplantae</taxon>
        <taxon>Streptophyta</taxon>
        <taxon>Embryophyta</taxon>
        <taxon>Tracheophyta</taxon>
        <taxon>Spermatophyta</taxon>
        <taxon>Magnoliopsida</taxon>
        <taxon>Liliopsida</taxon>
        <taxon>Asparagales</taxon>
        <taxon>Orchidaceae</taxon>
        <taxon>Vanilloideae</taxon>
        <taxon>Vanilleae</taxon>
        <taxon>Vanilla</taxon>
    </lineage>
</organism>
<keyword evidence="3" id="KW-1185">Reference proteome</keyword>